<keyword evidence="9" id="KW-1185">Reference proteome</keyword>
<keyword evidence="3" id="KW-0808">Transferase</keyword>
<accession>A0ABT4TNM2</accession>
<dbReference type="InterPro" id="IPR003594">
    <property type="entry name" value="HATPase_dom"/>
</dbReference>
<name>A0ABT4TNM2_9ACTN</name>
<sequence>MMIDVLRRETGEDGGDEPSVTAFGGAEDIGSLARSHGGDVDLEVSGTVRPLSAAAGHAAYRITQEAITNALKHCGGPVSVRIAYREEEVELSIENTLCGGARPGPPGGGFGVPGMRERAEFLGGRITVGPAGDGVWRVCAVLPAPVGAGR</sequence>
<keyword evidence="5" id="KW-0902">Two-component regulatory system</keyword>
<evidence type="ECO:0000256" key="3">
    <source>
        <dbReference type="ARBA" id="ARBA00022679"/>
    </source>
</evidence>
<dbReference type="CDD" id="cd16917">
    <property type="entry name" value="HATPase_UhpB-NarQ-NarX-like"/>
    <property type="match status" value="1"/>
</dbReference>
<dbReference type="Gene3D" id="3.30.565.10">
    <property type="entry name" value="Histidine kinase-like ATPase, C-terminal domain"/>
    <property type="match status" value="1"/>
</dbReference>
<evidence type="ECO:0000256" key="2">
    <source>
        <dbReference type="ARBA" id="ARBA00012438"/>
    </source>
</evidence>
<evidence type="ECO:0000256" key="6">
    <source>
        <dbReference type="SAM" id="MobiDB-lite"/>
    </source>
</evidence>
<proteinExistence type="predicted"/>
<evidence type="ECO:0000259" key="7">
    <source>
        <dbReference type="Pfam" id="PF02518"/>
    </source>
</evidence>
<feature type="domain" description="Histidine kinase/HSP90-like ATPase" evidence="7">
    <location>
        <begin position="59"/>
        <end position="143"/>
    </location>
</feature>
<dbReference type="Proteomes" id="UP001165685">
    <property type="component" value="Unassembled WGS sequence"/>
</dbReference>
<evidence type="ECO:0000256" key="1">
    <source>
        <dbReference type="ARBA" id="ARBA00000085"/>
    </source>
</evidence>
<protein>
    <recommendedName>
        <fullName evidence="2">histidine kinase</fullName>
        <ecNumber evidence="2">2.7.13.3</ecNumber>
    </recommendedName>
</protein>
<comment type="caution">
    <text evidence="8">The sequence shown here is derived from an EMBL/GenBank/DDBJ whole genome shotgun (WGS) entry which is preliminary data.</text>
</comment>
<comment type="catalytic activity">
    <reaction evidence="1">
        <text>ATP + protein L-histidine = ADP + protein N-phospho-L-histidine.</text>
        <dbReference type="EC" id="2.7.13.3"/>
    </reaction>
</comment>
<dbReference type="InterPro" id="IPR036890">
    <property type="entry name" value="HATPase_C_sf"/>
</dbReference>
<reference evidence="8" key="1">
    <citation type="submission" date="2023-01" db="EMBL/GenBank/DDBJ databases">
        <title>Draft genome sequence of Nocardiopsis sp. LSu2-4 isolated from halophytes.</title>
        <authorList>
            <person name="Duangmal K."/>
            <person name="Chantavorakit T."/>
        </authorList>
    </citation>
    <scope>NUCLEOTIDE SEQUENCE</scope>
    <source>
        <strain evidence="8">LSu2-4</strain>
    </source>
</reference>
<evidence type="ECO:0000256" key="5">
    <source>
        <dbReference type="ARBA" id="ARBA00023012"/>
    </source>
</evidence>
<evidence type="ECO:0000313" key="9">
    <source>
        <dbReference type="Proteomes" id="UP001165685"/>
    </source>
</evidence>
<keyword evidence="4" id="KW-0418">Kinase</keyword>
<dbReference type="InterPro" id="IPR050482">
    <property type="entry name" value="Sensor_HK_TwoCompSys"/>
</dbReference>
<dbReference type="PANTHER" id="PTHR24421">
    <property type="entry name" value="NITRATE/NITRITE SENSOR PROTEIN NARX-RELATED"/>
    <property type="match status" value="1"/>
</dbReference>
<dbReference type="SUPFAM" id="SSF55874">
    <property type="entry name" value="ATPase domain of HSP90 chaperone/DNA topoisomerase II/histidine kinase"/>
    <property type="match status" value="1"/>
</dbReference>
<feature type="compositionally biased region" description="Basic and acidic residues" evidence="6">
    <location>
        <begin position="1"/>
        <end position="11"/>
    </location>
</feature>
<dbReference type="Pfam" id="PF02518">
    <property type="entry name" value="HATPase_c"/>
    <property type="match status" value="1"/>
</dbReference>
<feature type="region of interest" description="Disordered" evidence="6">
    <location>
        <begin position="1"/>
        <end position="20"/>
    </location>
</feature>
<dbReference type="PANTHER" id="PTHR24421:SF10">
    <property type="entry name" value="NITRATE_NITRITE SENSOR PROTEIN NARQ"/>
    <property type="match status" value="1"/>
</dbReference>
<dbReference type="EC" id="2.7.13.3" evidence="2"/>
<dbReference type="EMBL" id="JAQFWP010000032">
    <property type="protein sequence ID" value="MDA2806290.1"/>
    <property type="molecule type" value="Genomic_DNA"/>
</dbReference>
<evidence type="ECO:0000256" key="4">
    <source>
        <dbReference type="ARBA" id="ARBA00022777"/>
    </source>
</evidence>
<dbReference type="RefSeq" id="WP_270678930.1">
    <property type="nucleotide sequence ID" value="NZ_JAQFWP010000032.1"/>
</dbReference>
<organism evidence="8 9">
    <name type="scientific">Nocardiopsis suaedae</name>
    <dbReference type="NCBI Taxonomy" id="3018444"/>
    <lineage>
        <taxon>Bacteria</taxon>
        <taxon>Bacillati</taxon>
        <taxon>Actinomycetota</taxon>
        <taxon>Actinomycetes</taxon>
        <taxon>Streptosporangiales</taxon>
        <taxon>Nocardiopsidaceae</taxon>
        <taxon>Nocardiopsis</taxon>
    </lineage>
</organism>
<gene>
    <name evidence="8" type="ORF">O4U47_17395</name>
</gene>
<evidence type="ECO:0000313" key="8">
    <source>
        <dbReference type="EMBL" id="MDA2806290.1"/>
    </source>
</evidence>